<gene>
    <name evidence="1" type="ORF">XELAEV_18013915mg</name>
</gene>
<proteinExistence type="predicted"/>
<name>A0A974DRL5_XENLA</name>
<protein>
    <submittedName>
        <fullName evidence="1">Uncharacterized protein</fullName>
    </submittedName>
</protein>
<dbReference type="Proteomes" id="UP000694892">
    <property type="component" value="Chromosome 2L"/>
</dbReference>
<evidence type="ECO:0000313" key="2">
    <source>
        <dbReference type="Proteomes" id="UP000694892"/>
    </source>
</evidence>
<organism evidence="1 2">
    <name type="scientific">Xenopus laevis</name>
    <name type="common">African clawed frog</name>
    <dbReference type="NCBI Taxonomy" id="8355"/>
    <lineage>
        <taxon>Eukaryota</taxon>
        <taxon>Metazoa</taxon>
        <taxon>Chordata</taxon>
        <taxon>Craniata</taxon>
        <taxon>Vertebrata</taxon>
        <taxon>Euteleostomi</taxon>
        <taxon>Amphibia</taxon>
        <taxon>Batrachia</taxon>
        <taxon>Anura</taxon>
        <taxon>Pipoidea</taxon>
        <taxon>Pipidae</taxon>
        <taxon>Xenopodinae</taxon>
        <taxon>Xenopus</taxon>
        <taxon>Xenopus</taxon>
    </lineage>
</organism>
<evidence type="ECO:0000313" key="1">
    <source>
        <dbReference type="EMBL" id="OCT96240.1"/>
    </source>
</evidence>
<dbReference type="AlphaFoldDB" id="A0A974DRL5"/>
<dbReference type="EMBL" id="CM004468">
    <property type="protein sequence ID" value="OCT96240.1"/>
    <property type="molecule type" value="Genomic_DNA"/>
</dbReference>
<sequence length="66" mass="7523">MWIWATLVSPVAAVLPQSILLHIPWGFITRNFFLICSLCPSIPFLFPTFSSNPLYCELIMCPPKCH</sequence>
<reference evidence="2" key="1">
    <citation type="journal article" date="2016" name="Nature">
        <title>Genome evolution in the allotetraploid frog Xenopus laevis.</title>
        <authorList>
            <person name="Session A.M."/>
            <person name="Uno Y."/>
            <person name="Kwon T."/>
            <person name="Chapman J.A."/>
            <person name="Toyoda A."/>
            <person name="Takahashi S."/>
            <person name="Fukui A."/>
            <person name="Hikosaka A."/>
            <person name="Suzuki A."/>
            <person name="Kondo M."/>
            <person name="van Heeringen S.J."/>
            <person name="Quigley I."/>
            <person name="Heinz S."/>
            <person name="Ogino H."/>
            <person name="Ochi H."/>
            <person name="Hellsten U."/>
            <person name="Lyons J.B."/>
            <person name="Simakov O."/>
            <person name="Putnam N."/>
            <person name="Stites J."/>
            <person name="Kuroki Y."/>
            <person name="Tanaka T."/>
            <person name="Michiue T."/>
            <person name="Watanabe M."/>
            <person name="Bogdanovic O."/>
            <person name="Lister R."/>
            <person name="Georgiou G."/>
            <person name="Paranjpe S.S."/>
            <person name="van Kruijsbergen I."/>
            <person name="Shu S."/>
            <person name="Carlson J."/>
            <person name="Kinoshita T."/>
            <person name="Ohta Y."/>
            <person name="Mawaribuchi S."/>
            <person name="Jenkins J."/>
            <person name="Grimwood J."/>
            <person name="Schmutz J."/>
            <person name="Mitros T."/>
            <person name="Mozaffari S.V."/>
            <person name="Suzuki Y."/>
            <person name="Haramoto Y."/>
            <person name="Yamamoto T.S."/>
            <person name="Takagi C."/>
            <person name="Heald R."/>
            <person name="Miller K."/>
            <person name="Haudenschild C."/>
            <person name="Kitzman J."/>
            <person name="Nakayama T."/>
            <person name="Izutsu Y."/>
            <person name="Robert J."/>
            <person name="Fortriede J."/>
            <person name="Burns K."/>
            <person name="Lotay V."/>
            <person name="Karimi K."/>
            <person name="Yasuoka Y."/>
            <person name="Dichmann D.S."/>
            <person name="Flajnik M.F."/>
            <person name="Houston D.W."/>
            <person name="Shendure J."/>
            <person name="DuPasquier L."/>
            <person name="Vize P.D."/>
            <person name="Zorn A.M."/>
            <person name="Ito M."/>
            <person name="Marcotte E.M."/>
            <person name="Wallingford J.B."/>
            <person name="Ito Y."/>
            <person name="Asashima M."/>
            <person name="Ueno N."/>
            <person name="Matsuda Y."/>
            <person name="Veenstra G.J."/>
            <person name="Fujiyama A."/>
            <person name="Harland R.M."/>
            <person name="Taira M."/>
            <person name="Rokhsar D.S."/>
        </authorList>
    </citation>
    <scope>NUCLEOTIDE SEQUENCE [LARGE SCALE GENOMIC DNA]</scope>
    <source>
        <strain evidence="2">J</strain>
    </source>
</reference>
<accession>A0A974DRL5</accession>